<dbReference type="GO" id="GO:0089702">
    <property type="term" value="F:undecaprenyl-phosphate glucose phosphotransferase activity"/>
    <property type="evidence" value="ECO:0007669"/>
    <property type="project" value="UniProtKB-EC"/>
</dbReference>
<dbReference type="Proteomes" id="UP001253545">
    <property type="component" value="Unassembled WGS sequence"/>
</dbReference>
<keyword evidence="5 7" id="KW-1133">Transmembrane helix</keyword>
<name>A0ABU2ZTJ2_9ALTE</name>
<feature type="transmembrane region" description="Helical" evidence="7">
    <location>
        <begin position="119"/>
        <end position="137"/>
    </location>
</feature>
<evidence type="ECO:0000256" key="5">
    <source>
        <dbReference type="ARBA" id="ARBA00022989"/>
    </source>
</evidence>
<dbReference type="Pfam" id="PF13727">
    <property type="entry name" value="CoA_binding_3"/>
    <property type="match status" value="1"/>
</dbReference>
<evidence type="ECO:0000259" key="8">
    <source>
        <dbReference type="Pfam" id="PF02397"/>
    </source>
</evidence>
<comment type="subcellular location">
    <subcellularLocation>
        <location evidence="1">Membrane</location>
        <topology evidence="1">Multi-pass membrane protein</topology>
    </subcellularLocation>
</comment>
<organism evidence="9 10">
    <name type="scientific">Glaciecola petra</name>
    <dbReference type="NCBI Taxonomy" id="3075602"/>
    <lineage>
        <taxon>Bacteria</taxon>
        <taxon>Pseudomonadati</taxon>
        <taxon>Pseudomonadota</taxon>
        <taxon>Gammaproteobacteria</taxon>
        <taxon>Alteromonadales</taxon>
        <taxon>Alteromonadaceae</taxon>
        <taxon>Glaciecola</taxon>
    </lineage>
</organism>
<dbReference type="NCBIfam" id="TIGR03025">
    <property type="entry name" value="EPS_sugtrans"/>
    <property type="match status" value="1"/>
</dbReference>
<evidence type="ECO:0000256" key="7">
    <source>
        <dbReference type="SAM" id="Phobius"/>
    </source>
</evidence>
<evidence type="ECO:0000256" key="1">
    <source>
        <dbReference type="ARBA" id="ARBA00004141"/>
    </source>
</evidence>
<gene>
    <name evidence="9" type="ORF">RM552_13990</name>
</gene>
<feature type="transmembrane region" description="Helical" evidence="7">
    <location>
        <begin position="21"/>
        <end position="44"/>
    </location>
</feature>
<keyword evidence="3 9" id="KW-0808">Transferase</keyword>
<dbReference type="EC" id="2.7.8.31" evidence="9"/>
<evidence type="ECO:0000256" key="6">
    <source>
        <dbReference type="ARBA" id="ARBA00023136"/>
    </source>
</evidence>
<dbReference type="NCBIfam" id="TIGR03023">
    <property type="entry name" value="WcaJ_sugtrans"/>
    <property type="match status" value="1"/>
</dbReference>
<dbReference type="PANTHER" id="PTHR30576:SF21">
    <property type="entry name" value="UDP-GLUCOSE:UNDECAPRENYL-PHOSPHATE GLUCOSE-1-PHOSPHATE TRANSFERASE"/>
    <property type="match status" value="1"/>
</dbReference>
<dbReference type="InterPro" id="IPR017475">
    <property type="entry name" value="EPS_sugar_tfrase"/>
</dbReference>
<feature type="transmembrane region" description="Helical" evidence="7">
    <location>
        <begin position="290"/>
        <end position="311"/>
    </location>
</feature>
<protein>
    <submittedName>
        <fullName evidence="9">Undecaprenyl-phosphate glucose phosphotransferase</fullName>
        <ecNumber evidence="9">2.7.8.31</ecNumber>
    </submittedName>
</protein>
<dbReference type="PANTHER" id="PTHR30576">
    <property type="entry name" value="COLANIC BIOSYNTHESIS UDP-GLUCOSE LIPID CARRIER TRANSFERASE"/>
    <property type="match status" value="1"/>
</dbReference>
<sequence>MAKKSRVNQDNRNGIIQSNKSSFATLYRLVDIVTITLIFFLVLYSRDVLIQQSIMLTLLVSIISFNILAEALDLYRSWRTQSNTSLLRMTIVTWGISSLAVLLWAYFFPSAVTFDDQTLWLFLFAVMPALMLWRMVFREILFIQRKRGHNSRSAAVIGATASGYNLCMQLLENDQLGIQLYGLFDDRAPSRLPHEFHNQIAGNIADVLAAAKEGKIDYIYIAMPMSAETRIMEILNQCSDTTCNVYIIPNFFIYNLLNARWQSVGSVQTLSVFDTPFQGASNTIKRIEDIVLGSLILLIISIPMLCIAIGIKCTSRGPVIFKQFRYGLDGKKIKVYKFRSMTAQDNGPDVKQATKGDARITPFGRFLRRTSLDELPQFINVLQGRMSIVGPRPHAVAHNEQYRKLIEGYMLRHKVKPGITGWAQVNGFRGETETVNKMVKRVEYDLDYIHRWSVWLDLKIIIATVFKGFLDKNAY</sequence>
<dbReference type="RefSeq" id="WP_311369477.1">
    <property type="nucleotide sequence ID" value="NZ_JAVRHX010000004.1"/>
</dbReference>
<dbReference type="EMBL" id="JAVRHX010000004">
    <property type="protein sequence ID" value="MDT0595962.1"/>
    <property type="molecule type" value="Genomic_DNA"/>
</dbReference>
<keyword evidence="4 7" id="KW-0812">Transmembrane</keyword>
<dbReference type="Gene3D" id="3.40.50.720">
    <property type="entry name" value="NAD(P)-binding Rossmann-like Domain"/>
    <property type="match status" value="1"/>
</dbReference>
<proteinExistence type="inferred from homology"/>
<dbReference type="InterPro" id="IPR017473">
    <property type="entry name" value="Undecaprenyl-P_gluc_Ptfrase"/>
</dbReference>
<dbReference type="Pfam" id="PF02397">
    <property type="entry name" value="Bac_transf"/>
    <property type="match status" value="1"/>
</dbReference>
<evidence type="ECO:0000313" key="9">
    <source>
        <dbReference type="EMBL" id="MDT0595962.1"/>
    </source>
</evidence>
<evidence type="ECO:0000256" key="4">
    <source>
        <dbReference type="ARBA" id="ARBA00022692"/>
    </source>
</evidence>
<accession>A0ABU2ZTJ2</accession>
<feature type="domain" description="Bacterial sugar transferase" evidence="8">
    <location>
        <begin position="285"/>
        <end position="467"/>
    </location>
</feature>
<dbReference type="SUPFAM" id="SSF51735">
    <property type="entry name" value="NAD(P)-binding Rossmann-fold domains"/>
    <property type="match status" value="1"/>
</dbReference>
<feature type="transmembrane region" description="Helical" evidence="7">
    <location>
        <begin position="86"/>
        <end position="107"/>
    </location>
</feature>
<feature type="transmembrane region" description="Helical" evidence="7">
    <location>
        <begin position="50"/>
        <end position="74"/>
    </location>
</feature>
<evidence type="ECO:0000313" key="10">
    <source>
        <dbReference type="Proteomes" id="UP001253545"/>
    </source>
</evidence>
<keyword evidence="10" id="KW-1185">Reference proteome</keyword>
<comment type="caution">
    <text evidence="9">The sequence shown here is derived from an EMBL/GenBank/DDBJ whole genome shotgun (WGS) entry which is preliminary data.</text>
</comment>
<comment type="similarity">
    <text evidence="2">Belongs to the bacterial sugar transferase family.</text>
</comment>
<keyword evidence="6 7" id="KW-0472">Membrane</keyword>
<dbReference type="InterPro" id="IPR036291">
    <property type="entry name" value="NAD(P)-bd_dom_sf"/>
</dbReference>
<evidence type="ECO:0000256" key="3">
    <source>
        <dbReference type="ARBA" id="ARBA00022679"/>
    </source>
</evidence>
<dbReference type="InterPro" id="IPR003362">
    <property type="entry name" value="Bact_transf"/>
</dbReference>
<reference evidence="9 10" key="1">
    <citation type="submission" date="2023-09" db="EMBL/GenBank/DDBJ databases">
        <authorList>
            <person name="Rey-Velasco X."/>
        </authorList>
    </citation>
    <scope>NUCLEOTIDE SEQUENCE [LARGE SCALE GENOMIC DNA]</scope>
    <source>
        <strain evidence="9 10">P117</strain>
    </source>
</reference>
<evidence type="ECO:0000256" key="2">
    <source>
        <dbReference type="ARBA" id="ARBA00006464"/>
    </source>
</evidence>